<accession>X1A0C4</accession>
<protein>
    <submittedName>
        <fullName evidence="1">Uncharacterized protein</fullName>
    </submittedName>
</protein>
<organism evidence="1">
    <name type="scientific">marine sediment metagenome</name>
    <dbReference type="NCBI Taxonomy" id="412755"/>
    <lineage>
        <taxon>unclassified sequences</taxon>
        <taxon>metagenomes</taxon>
        <taxon>ecological metagenomes</taxon>
    </lineage>
</organism>
<dbReference type="EMBL" id="BART01007033">
    <property type="protein sequence ID" value="GAG53736.1"/>
    <property type="molecule type" value="Genomic_DNA"/>
</dbReference>
<sequence length="70" mass="7938">PQDIQKKSSGDLNLLPHSGQSLDFLHLLTHKTISIIIRGIKMRNKITYTPTTIEYIGIVTSTLLKYIYVP</sequence>
<name>X1A0C4_9ZZZZ</name>
<gene>
    <name evidence="1" type="ORF">S01H4_16054</name>
</gene>
<evidence type="ECO:0000313" key="1">
    <source>
        <dbReference type="EMBL" id="GAG53736.1"/>
    </source>
</evidence>
<comment type="caution">
    <text evidence="1">The sequence shown here is derived from an EMBL/GenBank/DDBJ whole genome shotgun (WGS) entry which is preliminary data.</text>
</comment>
<reference evidence="1" key="1">
    <citation type="journal article" date="2014" name="Front. Microbiol.">
        <title>High frequency of phylogenetically diverse reductive dehalogenase-homologous genes in deep subseafloor sedimentary metagenomes.</title>
        <authorList>
            <person name="Kawai M."/>
            <person name="Futagami T."/>
            <person name="Toyoda A."/>
            <person name="Takaki Y."/>
            <person name="Nishi S."/>
            <person name="Hori S."/>
            <person name="Arai W."/>
            <person name="Tsubouchi T."/>
            <person name="Morono Y."/>
            <person name="Uchiyama I."/>
            <person name="Ito T."/>
            <person name="Fujiyama A."/>
            <person name="Inagaki F."/>
            <person name="Takami H."/>
        </authorList>
    </citation>
    <scope>NUCLEOTIDE SEQUENCE</scope>
    <source>
        <strain evidence="1">Expedition CK06-06</strain>
    </source>
</reference>
<feature type="non-terminal residue" evidence="1">
    <location>
        <position position="1"/>
    </location>
</feature>
<proteinExistence type="predicted"/>
<dbReference type="AlphaFoldDB" id="X1A0C4"/>